<feature type="region of interest" description="Disordered" evidence="1">
    <location>
        <begin position="112"/>
        <end position="133"/>
    </location>
</feature>
<proteinExistence type="predicted"/>
<dbReference type="KEGG" id="pbs:Plabr_3232"/>
<dbReference type="AlphaFoldDB" id="F0SJL7"/>
<name>F0SJL7_RUBBR</name>
<organism evidence="2 3">
    <name type="scientific">Rubinisphaera brasiliensis (strain ATCC 49424 / DSM 5305 / JCM 21570 / IAM 15109 / NBRC 103401 / IFAM 1448)</name>
    <name type="common">Planctomyces brasiliensis</name>
    <dbReference type="NCBI Taxonomy" id="756272"/>
    <lineage>
        <taxon>Bacteria</taxon>
        <taxon>Pseudomonadati</taxon>
        <taxon>Planctomycetota</taxon>
        <taxon>Planctomycetia</taxon>
        <taxon>Planctomycetales</taxon>
        <taxon>Planctomycetaceae</taxon>
        <taxon>Rubinisphaera</taxon>
    </lineage>
</organism>
<protein>
    <submittedName>
        <fullName evidence="2">Uncharacterized protein</fullName>
    </submittedName>
</protein>
<reference evidence="3" key="1">
    <citation type="submission" date="2011-02" db="EMBL/GenBank/DDBJ databases">
        <title>The complete genome of Planctomyces brasiliensis DSM 5305.</title>
        <authorList>
            <person name="Lucas S."/>
            <person name="Copeland A."/>
            <person name="Lapidus A."/>
            <person name="Bruce D."/>
            <person name="Goodwin L."/>
            <person name="Pitluck S."/>
            <person name="Kyrpides N."/>
            <person name="Mavromatis K."/>
            <person name="Pagani I."/>
            <person name="Ivanova N."/>
            <person name="Ovchinnikova G."/>
            <person name="Lu M."/>
            <person name="Detter J.C."/>
            <person name="Han C."/>
            <person name="Land M."/>
            <person name="Hauser L."/>
            <person name="Markowitz V."/>
            <person name="Cheng J.-F."/>
            <person name="Hugenholtz P."/>
            <person name="Woyke T."/>
            <person name="Wu D."/>
            <person name="Tindall B."/>
            <person name="Pomrenke H.G."/>
            <person name="Brambilla E."/>
            <person name="Klenk H.-P."/>
            <person name="Eisen J.A."/>
        </authorList>
    </citation>
    <scope>NUCLEOTIDE SEQUENCE [LARGE SCALE GENOMIC DNA]</scope>
    <source>
        <strain evidence="3">ATCC 49424 / DSM 5305 / JCM 21570 / NBRC 103401 / IFAM 1448</strain>
    </source>
</reference>
<gene>
    <name evidence="2" type="ordered locus">Plabr_3232</name>
</gene>
<sequence length="212" mass="22936">MSTSDDLLAFRYLAEEMSPQEQVEFESRLLKDEHLAECLADSARLLVALTPASQNTSDANVIRAPAEDGFRRNRAASGNKQLRTRVFQLAIVTVVFVCGLLVGRWTDYSKSGDQPALAESASGQQQPTPATLRESGATIASAWLHLQEQSADDSLSPVELGELDSMELPNEFGESDTSAPTIPAWLIAAVQSDESPGETEPASEIESEREAL</sequence>
<feature type="compositionally biased region" description="Acidic residues" evidence="1">
    <location>
        <begin position="195"/>
        <end position="205"/>
    </location>
</feature>
<dbReference type="HOGENOM" id="CLU_1298992_0_0_0"/>
<feature type="region of interest" description="Disordered" evidence="1">
    <location>
        <begin position="190"/>
        <end position="212"/>
    </location>
</feature>
<dbReference type="STRING" id="756272.Plabr_3232"/>
<dbReference type="EMBL" id="CP002546">
    <property type="protein sequence ID" value="ADY60829.1"/>
    <property type="molecule type" value="Genomic_DNA"/>
</dbReference>
<dbReference type="Proteomes" id="UP000006860">
    <property type="component" value="Chromosome"/>
</dbReference>
<evidence type="ECO:0000313" key="3">
    <source>
        <dbReference type="Proteomes" id="UP000006860"/>
    </source>
</evidence>
<accession>F0SJL7</accession>
<evidence type="ECO:0000256" key="1">
    <source>
        <dbReference type="SAM" id="MobiDB-lite"/>
    </source>
</evidence>
<keyword evidence="3" id="KW-1185">Reference proteome</keyword>
<evidence type="ECO:0000313" key="2">
    <source>
        <dbReference type="EMBL" id="ADY60829.1"/>
    </source>
</evidence>
<dbReference type="RefSeq" id="WP_013629550.1">
    <property type="nucleotide sequence ID" value="NC_015174.1"/>
</dbReference>